<dbReference type="InterPro" id="IPR005107">
    <property type="entry name" value="CO_DH_flav_C"/>
</dbReference>
<dbReference type="RefSeq" id="WP_036443995.1">
    <property type="nucleotide sequence ID" value="NZ_JACKVC010000020.1"/>
</dbReference>
<dbReference type="AlphaFoldDB" id="A0AAP7H9T2"/>
<evidence type="ECO:0000313" key="5">
    <source>
        <dbReference type="Proteomes" id="UP001141659"/>
    </source>
</evidence>
<dbReference type="Gene3D" id="3.30.390.50">
    <property type="entry name" value="CO dehydrogenase flavoprotein, C-terminal domain"/>
    <property type="match status" value="1"/>
</dbReference>
<dbReference type="InterPro" id="IPR016167">
    <property type="entry name" value="FAD-bd_PCMH_sub1"/>
</dbReference>
<comment type="caution">
    <text evidence="3">The sequence shown here is derived from an EMBL/GenBank/DDBJ whole genome shotgun (WGS) entry which is preliminary data.</text>
</comment>
<reference evidence="4 6" key="3">
    <citation type="submission" date="2024-04" db="EMBL/GenBank/DDBJ databases">
        <title>Genomic Markers of Mycobacteria.</title>
        <authorList>
            <person name="Soliman M.S."/>
            <person name="Elkholy A."/>
            <person name="Soliman N.S."/>
            <person name="Abbas A."/>
            <person name="Khayrat S."/>
            <person name="Shawky S."/>
        </authorList>
    </citation>
    <scope>NUCLEOTIDE SEQUENCE [LARGE SCALE GENOMIC DNA]</scope>
    <source>
        <strain evidence="4 6">Egy-CU-AM5</strain>
    </source>
</reference>
<dbReference type="EMBL" id="JBDLOU010000021">
    <property type="protein sequence ID" value="MEX3739023.1"/>
    <property type="molecule type" value="Genomic_DNA"/>
</dbReference>
<dbReference type="InterPro" id="IPR051312">
    <property type="entry name" value="Diverse_Substr_Oxidored"/>
</dbReference>
<dbReference type="InterPro" id="IPR036683">
    <property type="entry name" value="CO_DH_flav_C_dom_sf"/>
</dbReference>
<evidence type="ECO:0000313" key="3">
    <source>
        <dbReference type="EMBL" id="MCV7391017.1"/>
    </source>
</evidence>
<reference evidence="3" key="1">
    <citation type="submission" date="2020-07" db="EMBL/GenBank/DDBJ databases">
        <authorList>
            <person name="Pettersson B.M.F."/>
            <person name="Behra P.R.K."/>
            <person name="Ramesh M."/>
            <person name="Das S."/>
            <person name="Dasgupta S."/>
            <person name="Kirsebom L.A."/>
        </authorList>
    </citation>
    <scope>NUCLEOTIDE SEQUENCE</scope>
    <source>
        <strain evidence="3">DSM 44242</strain>
    </source>
</reference>
<sequence length="336" mass="35994">MKPFDFRHAESADDAIDAAIHGATYLAGGTNLFDLMKSGVEQPSALIDLRRLAMTSITTTDTGGVFIEAGVTNSALANHQLIRSQYPVVSHAILSGATTQLRNMATAGGNLLQRTRCPYFMQTAFPECNKRKPGSGCAAINGFHREHAIFGASDDCVAIHPSDMAVALAMLDAVVHVKSSTGRRSIPISKFFALPGRTPEVDNTLQPHDLILGIELPPSHLHEHSWYLKVRDRHSYAFALVSVAAGLRIEDGGITDAALALGGVAAKPWRLQEAEASLIGRRPDAHAFRTAATIAMAGAQPLRQNAFKVDLGRHSIVRALTLAAIDRRIASAPTAR</sequence>
<dbReference type="SUPFAM" id="SSF55447">
    <property type="entry name" value="CO dehydrogenase flavoprotein C-terminal domain-like"/>
    <property type="match status" value="1"/>
</dbReference>
<dbReference type="InterPro" id="IPR036318">
    <property type="entry name" value="FAD-bd_PCMH-like_sf"/>
</dbReference>
<dbReference type="InterPro" id="IPR016169">
    <property type="entry name" value="FAD-bd_PCMH_sub2"/>
</dbReference>
<evidence type="ECO:0000256" key="1">
    <source>
        <dbReference type="ARBA" id="ARBA00023002"/>
    </source>
</evidence>
<dbReference type="PROSITE" id="PS51387">
    <property type="entry name" value="FAD_PCMH"/>
    <property type="match status" value="1"/>
</dbReference>
<reference evidence="3" key="2">
    <citation type="journal article" date="2022" name="BMC Genomics">
        <title>Comparative genome analysis of mycobacteria focusing on tRNA and non-coding RNA.</title>
        <authorList>
            <person name="Behra P.R.K."/>
            <person name="Pettersson B.M.F."/>
            <person name="Ramesh M."/>
            <person name="Das S."/>
            <person name="Dasgupta S."/>
            <person name="Kirsebom L.A."/>
        </authorList>
    </citation>
    <scope>NUCLEOTIDE SEQUENCE</scope>
    <source>
        <strain evidence="3">DSM 44242</strain>
    </source>
</reference>
<dbReference type="SUPFAM" id="SSF56176">
    <property type="entry name" value="FAD-binding/transporter-associated domain-like"/>
    <property type="match status" value="1"/>
</dbReference>
<accession>A0AAP7H9T2</accession>
<protein>
    <submittedName>
        <fullName evidence="3">Xanthine dehydrogenase family protein subunit M</fullName>
    </submittedName>
</protein>
<dbReference type="EMBL" id="JACKVC010000020">
    <property type="protein sequence ID" value="MCV7391017.1"/>
    <property type="molecule type" value="Genomic_DNA"/>
</dbReference>
<keyword evidence="6" id="KW-1185">Reference proteome</keyword>
<dbReference type="Pfam" id="PF00941">
    <property type="entry name" value="FAD_binding_5"/>
    <property type="match status" value="1"/>
</dbReference>
<proteinExistence type="predicted"/>
<keyword evidence="1" id="KW-0560">Oxidoreductase</keyword>
<evidence type="ECO:0000259" key="2">
    <source>
        <dbReference type="PROSITE" id="PS51387"/>
    </source>
</evidence>
<feature type="domain" description="FAD-binding PCMH-type" evidence="2">
    <location>
        <begin position="1"/>
        <end position="221"/>
    </location>
</feature>
<evidence type="ECO:0000313" key="6">
    <source>
        <dbReference type="Proteomes" id="UP001558474"/>
    </source>
</evidence>
<dbReference type="Gene3D" id="3.30.465.10">
    <property type="match status" value="2"/>
</dbReference>
<dbReference type="InterPro" id="IPR016166">
    <property type="entry name" value="FAD-bd_PCMH"/>
</dbReference>
<organism evidence="3 5">
    <name type="scientific">Mycolicibacterium porcinum</name>
    <dbReference type="NCBI Taxonomy" id="39693"/>
    <lineage>
        <taxon>Bacteria</taxon>
        <taxon>Bacillati</taxon>
        <taxon>Actinomycetota</taxon>
        <taxon>Actinomycetes</taxon>
        <taxon>Mycobacteriales</taxon>
        <taxon>Mycobacteriaceae</taxon>
        <taxon>Mycolicibacterium</taxon>
    </lineage>
</organism>
<dbReference type="Proteomes" id="UP001141659">
    <property type="component" value="Unassembled WGS sequence"/>
</dbReference>
<dbReference type="PANTHER" id="PTHR42659">
    <property type="entry name" value="XANTHINE DEHYDROGENASE SUBUNIT C-RELATED"/>
    <property type="match status" value="1"/>
</dbReference>
<dbReference type="Proteomes" id="UP001558474">
    <property type="component" value="Unassembled WGS sequence"/>
</dbReference>
<dbReference type="InterPro" id="IPR002346">
    <property type="entry name" value="Mopterin_DH_FAD-bd"/>
</dbReference>
<dbReference type="PANTHER" id="PTHR42659:SF1">
    <property type="entry name" value="OXIDOREDUCTASE"/>
    <property type="match status" value="1"/>
</dbReference>
<dbReference type="Pfam" id="PF03450">
    <property type="entry name" value="CO_deh_flav_C"/>
    <property type="match status" value="1"/>
</dbReference>
<evidence type="ECO:0000313" key="4">
    <source>
        <dbReference type="EMBL" id="MEX3739023.1"/>
    </source>
</evidence>
<gene>
    <name evidence="4" type="ORF">ABFW12_12355</name>
    <name evidence="3" type="ORF">H5P34_23425</name>
</gene>
<dbReference type="GO" id="GO:0016491">
    <property type="term" value="F:oxidoreductase activity"/>
    <property type="evidence" value="ECO:0007669"/>
    <property type="project" value="UniProtKB-KW"/>
</dbReference>
<dbReference type="SMART" id="SM01092">
    <property type="entry name" value="CO_deh_flav_C"/>
    <property type="match status" value="1"/>
</dbReference>
<dbReference type="Gene3D" id="3.30.43.10">
    <property type="entry name" value="Uridine Diphospho-n-acetylenolpyruvylglucosamine Reductase, domain 2"/>
    <property type="match status" value="1"/>
</dbReference>
<name>A0AAP7H9T2_9MYCO</name>
<dbReference type="GO" id="GO:0071949">
    <property type="term" value="F:FAD binding"/>
    <property type="evidence" value="ECO:0007669"/>
    <property type="project" value="InterPro"/>
</dbReference>